<dbReference type="Pfam" id="PF00583">
    <property type="entry name" value="Acetyltransf_1"/>
    <property type="match status" value="1"/>
</dbReference>
<dbReference type="InterPro" id="IPR016181">
    <property type="entry name" value="Acyl_CoA_acyltransferase"/>
</dbReference>
<dbReference type="Proteomes" id="UP000296374">
    <property type="component" value="Chromosome"/>
</dbReference>
<proteinExistence type="predicted"/>
<keyword evidence="2" id="KW-0808">Transferase</keyword>
<evidence type="ECO:0000313" key="2">
    <source>
        <dbReference type="EMBL" id="QBX34229.1"/>
    </source>
</evidence>
<reference evidence="3" key="1">
    <citation type="submission" date="2019-03" db="EMBL/GenBank/DDBJ databases">
        <authorList>
            <person name="Li J."/>
        </authorList>
    </citation>
    <scope>NUCLEOTIDE SEQUENCE [LARGE SCALE GENOMIC DNA]</scope>
    <source>
        <strain evidence="3">2251</strain>
    </source>
</reference>
<evidence type="ECO:0000313" key="3">
    <source>
        <dbReference type="Proteomes" id="UP000296374"/>
    </source>
</evidence>
<dbReference type="InterPro" id="IPR000182">
    <property type="entry name" value="GNAT_dom"/>
</dbReference>
<dbReference type="KEGG" id="plia:E4191_05510"/>
<protein>
    <submittedName>
        <fullName evidence="2">GNAT family N-acetyltransferase</fullName>
    </submittedName>
</protein>
<gene>
    <name evidence="2" type="ORF">E4191_05510</name>
</gene>
<dbReference type="SUPFAM" id="SSF55729">
    <property type="entry name" value="Acyl-CoA N-acyltransferases (Nat)"/>
    <property type="match status" value="1"/>
</dbReference>
<dbReference type="RefSeq" id="WP_135312518.1">
    <property type="nucleotide sequence ID" value="NZ_CP038439.1"/>
</dbReference>
<dbReference type="Gene3D" id="3.40.630.30">
    <property type="match status" value="1"/>
</dbReference>
<feature type="domain" description="N-acetyltransferase" evidence="1">
    <location>
        <begin position="62"/>
        <end position="122"/>
    </location>
</feature>
<dbReference type="AlphaFoldDB" id="A0A4P7HJA5"/>
<name>A0A4P7HJA5_9RHOB</name>
<accession>A0A4P7HJA5</accession>
<evidence type="ECO:0000259" key="1">
    <source>
        <dbReference type="Pfam" id="PF00583"/>
    </source>
</evidence>
<organism evidence="2 3">
    <name type="scientific">Paracoccus liaowanqingii</name>
    <dbReference type="NCBI Taxonomy" id="2560053"/>
    <lineage>
        <taxon>Bacteria</taxon>
        <taxon>Pseudomonadati</taxon>
        <taxon>Pseudomonadota</taxon>
        <taxon>Alphaproteobacteria</taxon>
        <taxon>Rhodobacterales</taxon>
        <taxon>Paracoccaceae</taxon>
        <taxon>Paracoccus</taxon>
    </lineage>
</organism>
<sequence>MSIETTLPASTLRKISVQFGKDAIDLDKILPLARQLHKESMFSDMPFDQPQLEKVVSDLKAETGFHGSVYIEYEGEPVAFAYFYFSPLLGSRKTWVTIMHTVYVRSDIRSTEIGSYVWQRIMLAVRGWSAPRGSKGIMFNVVSGIAMEETDLVLRSNGATHLGGNYFMRL</sequence>
<dbReference type="EMBL" id="CP038439">
    <property type="protein sequence ID" value="QBX34229.1"/>
    <property type="molecule type" value="Genomic_DNA"/>
</dbReference>
<dbReference type="GO" id="GO:0016747">
    <property type="term" value="F:acyltransferase activity, transferring groups other than amino-acyl groups"/>
    <property type="evidence" value="ECO:0007669"/>
    <property type="project" value="InterPro"/>
</dbReference>